<keyword evidence="6 8" id="KW-0315">Glutamine amidotransferase</keyword>
<dbReference type="SUPFAM" id="SSF52402">
    <property type="entry name" value="Adenine nucleotide alpha hydrolases-like"/>
    <property type="match status" value="1"/>
</dbReference>
<organism evidence="12 13">
    <name type="scientific">Acanthopleuribacter pedis</name>
    <dbReference type="NCBI Taxonomy" id="442870"/>
    <lineage>
        <taxon>Bacteria</taxon>
        <taxon>Pseudomonadati</taxon>
        <taxon>Acidobacteriota</taxon>
        <taxon>Holophagae</taxon>
        <taxon>Acanthopleuribacterales</taxon>
        <taxon>Acanthopleuribacteraceae</taxon>
        <taxon>Acanthopleuribacter</taxon>
    </lineage>
</organism>
<evidence type="ECO:0000313" key="11">
    <source>
        <dbReference type="EMBL" id="MBO1317357.1"/>
    </source>
</evidence>
<evidence type="ECO:0000256" key="6">
    <source>
        <dbReference type="ARBA" id="ARBA00022962"/>
    </source>
</evidence>
<feature type="active site" description="For GATase activity" evidence="8">
    <location>
        <position position="2"/>
    </location>
</feature>
<dbReference type="RefSeq" id="WP_207856594.1">
    <property type="nucleotide sequence ID" value="NZ_JAFREP010000002.1"/>
</dbReference>
<dbReference type="GO" id="GO:0005524">
    <property type="term" value="F:ATP binding"/>
    <property type="evidence" value="ECO:0007669"/>
    <property type="project" value="UniProtKB-KW"/>
</dbReference>
<feature type="domain" description="Glutamine amidotransferase type-2" evidence="10">
    <location>
        <begin position="2"/>
        <end position="216"/>
    </location>
</feature>
<dbReference type="InterPro" id="IPR017932">
    <property type="entry name" value="GATase_2_dom"/>
</dbReference>
<dbReference type="EC" id="6.3.5.4" evidence="3"/>
<evidence type="ECO:0000256" key="2">
    <source>
        <dbReference type="ARBA" id="ARBA00005752"/>
    </source>
</evidence>
<comment type="similarity">
    <text evidence="2">Belongs to the asparagine synthetase family.</text>
</comment>
<evidence type="ECO:0000256" key="7">
    <source>
        <dbReference type="ARBA" id="ARBA00048741"/>
    </source>
</evidence>
<comment type="caution">
    <text evidence="12">The sequence shown here is derived from an EMBL/GenBank/DDBJ whole genome shotgun (WGS) entry which is preliminary data.</text>
</comment>
<dbReference type="EMBL" id="JAFREP010000002">
    <property type="protein sequence ID" value="MBO1317357.1"/>
    <property type="molecule type" value="Genomic_DNA"/>
</dbReference>
<accession>A0A8J7Q872</accession>
<dbReference type="SUPFAM" id="SSF56235">
    <property type="entry name" value="N-terminal nucleophile aminohydrolases (Ntn hydrolases)"/>
    <property type="match status" value="1"/>
</dbReference>
<evidence type="ECO:0000313" key="13">
    <source>
        <dbReference type="Proteomes" id="UP000664417"/>
    </source>
</evidence>
<evidence type="ECO:0000256" key="9">
    <source>
        <dbReference type="PIRSR" id="PIRSR001589-2"/>
    </source>
</evidence>
<dbReference type="Pfam" id="PF00733">
    <property type="entry name" value="Asn_synthase"/>
    <property type="match status" value="1"/>
</dbReference>
<feature type="binding site" evidence="9">
    <location>
        <position position="102"/>
    </location>
    <ligand>
        <name>L-glutamine</name>
        <dbReference type="ChEBI" id="CHEBI:58359"/>
    </ligand>
</feature>
<dbReference type="PROSITE" id="PS51278">
    <property type="entry name" value="GATASE_TYPE_2"/>
    <property type="match status" value="1"/>
</dbReference>
<dbReference type="GO" id="GO:0004066">
    <property type="term" value="F:asparagine synthase (glutamine-hydrolyzing) activity"/>
    <property type="evidence" value="ECO:0007669"/>
    <property type="project" value="UniProtKB-EC"/>
</dbReference>
<dbReference type="InterPro" id="IPR029055">
    <property type="entry name" value="Ntn_hydrolases_N"/>
</dbReference>
<dbReference type="InterPro" id="IPR006426">
    <property type="entry name" value="Asn_synth_AEB"/>
</dbReference>
<dbReference type="PANTHER" id="PTHR43284:SF1">
    <property type="entry name" value="ASPARAGINE SYNTHETASE"/>
    <property type="match status" value="1"/>
</dbReference>
<keyword evidence="13" id="KW-1185">Reference proteome</keyword>
<dbReference type="Proteomes" id="UP000664417">
    <property type="component" value="Unassembled WGS sequence"/>
</dbReference>
<keyword evidence="8" id="KW-0061">Asparagine biosynthesis</keyword>
<comment type="pathway">
    <text evidence="1">Amino-acid biosynthesis; L-asparagine biosynthesis; L-asparagine from L-aspartate (L-Gln route): step 1/1.</text>
</comment>
<dbReference type="InterPro" id="IPR001962">
    <property type="entry name" value="Asn_synthase"/>
</dbReference>
<dbReference type="GO" id="GO:0006529">
    <property type="term" value="P:asparagine biosynthetic process"/>
    <property type="evidence" value="ECO:0007669"/>
    <property type="project" value="UniProtKB-KW"/>
</dbReference>
<gene>
    <name evidence="12" type="primary">asnB</name>
    <name evidence="11" type="ORF">J3U88_02710</name>
    <name evidence="12" type="ORF">J3U88_09350</name>
</gene>
<dbReference type="NCBIfam" id="TIGR01536">
    <property type="entry name" value="asn_synth_AEB"/>
    <property type="match status" value="1"/>
</dbReference>
<dbReference type="PANTHER" id="PTHR43284">
    <property type="entry name" value="ASPARAGINE SYNTHETASE (GLUTAMINE-HYDROLYZING)"/>
    <property type="match status" value="1"/>
</dbReference>
<dbReference type="GO" id="GO:0005829">
    <property type="term" value="C:cytosol"/>
    <property type="evidence" value="ECO:0007669"/>
    <property type="project" value="TreeGrafter"/>
</dbReference>
<dbReference type="CDD" id="cd00712">
    <property type="entry name" value="AsnB"/>
    <property type="match status" value="1"/>
</dbReference>
<evidence type="ECO:0000256" key="1">
    <source>
        <dbReference type="ARBA" id="ARBA00005187"/>
    </source>
</evidence>
<protein>
    <recommendedName>
        <fullName evidence="3">asparagine synthase (glutamine-hydrolyzing)</fullName>
        <ecNumber evidence="3">6.3.5.4</ecNumber>
    </recommendedName>
</protein>
<dbReference type="Gene3D" id="3.60.20.10">
    <property type="entry name" value="Glutamine Phosphoribosylpyrophosphate, subunit 1, domain 1"/>
    <property type="match status" value="1"/>
</dbReference>
<dbReference type="InterPro" id="IPR014729">
    <property type="entry name" value="Rossmann-like_a/b/a_fold"/>
</dbReference>
<evidence type="ECO:0000259" key="10">
    <source>
        <dbReference type="PROSITE" id="PS51278"/>
    </source>
</evidence>
<evidence type="ECO:0000313" key="12">
    <source>
        <dbReference type="EMBL" id="MBO1318664.1"/>
    </source>
</evidence>
<dbReference type="Pfam" id="PF13537">
    <property type="entry name" value="GATase_7"/>
    <property type="match status" value="1"/>
</dbReference>
<evidence type="ECO:0000256" key="4">
    <source>
        <dbReference type="ARBA" id="ARBA00022741"/>
    </source>
</evidence>
<evidence type="ECO:0000256" key="3">
    <source>
        <dbReference type="ARBA" id="ARBA00012737"/>
    </source>
</evidence>
<proteinExistence type="inferred from homology"/>
<dbReference type="InterPro" id="IPR033738">
    <property type="entry name" value="AsnB_N"/>
</dbReference>
<dbReference type="Gene3D" id="3.40.50.620">
    <property type="entry name" value="HUPs"/>
    <property type="match status" value="1"/>
</dbReference>
<dbReference type="AlphaFoldDB" id="A0A8J7Q872"/>
<dbReference type="EMBL" id="JAFREP010000006">
    <property type="protein sequence ID" value="MBO1318664.1"/>
    <property type="molecule type" value="Genomic_DNA"/>
</dbReference>
<keyword evidence="8" id="KW-0028">Amino-acid biosynthesis</keyword>
<dbReference type="CDD" id="cd01991">
    <property type="entry name" value="Asn_synthase_B_C"/>
    <property type="match status" value="1"/>
</dbReference>
<dbReference type="InterPro" id="IPR051786">
    <property type="entry name" value="ASN_synthetase/amidase"/>
</dbReference>
<evidence type="ECO:0000256" key="8">
    <source>
        <dbReference type="PIRSR" id="PIRSR001589-1"/>
    </source>
</evidence>
<reference evidence="12" key="1">
    <citation type="submission" date="2021-03" db="EMBL/GenBank/DDBJ databases">
        <authorList>
            <person name="Wang G."/>
        </authorList>
    </citation>
    <scope>NUCLEOTIDE SEQUENCE</scope>
    <source>
        <strain evidence="12">KCTC 12899</strain>
    </source>
</reference>
<keyword evidence="12" id="KW-0436">Ligase</keyword>
<comment type="catalytic activity">
    <reaction evidence="7">
        <text>L-aspartate + L-glutamine + ATP + H2O = L-asparagine + L-glutamate + AMP + diphosphate + H(+)</text>
        <dbReference type="Rhea" id="RHEA:12228"/>
        <dbReference type="ChEBI" id="CHEBI:15377"/>
        <dbReference type="ChEBI" id="CHEBI:15378"/>
        <dbReference type="ChEBI" id="CHEBI:29985"/>
        <dbReference type="ChEBI" id="CHEBI:29991"/>
        <dbReference type="ChEBI" id="CHEBI:30616"/>
        <dbReference type="ChEBI" id="CHEBI:33019"/>
        <dbReference type="ChEBI" id="CHEBI:58048"/>
        <dbReference type="ChEBI" id="CHEBI:58359"/>
        <dbReference type="ChEBI" id="CHEBI:456215"/>
        <dbReference type="EC" id="6.3.5.4"/>
    </reaction>
</comment>
<sequence>MCGIAGIFNLNSDRAVVQRELDLMQRAMVHRGPDGAGTFLPDPELGLVHVRLAIIDLVAASNQPFHFREAGLSLVFNGEIYNYLELREELLKQGYAFQTASDTEVLLKGYHAWGEAVVDRLNGMWAFAIWDAGNRRLFCSRDRFGIKPFNYAEVGGRFLFGSEIKSLLAVEPSLAEPNWNALSLIMRRSIGAQSPQTCFRQVHRLPPAHNLTVDGDGVKLRRYWDYPTHQNREISYEAACEEVNRLMKNAVRLRMRSDVPVGVALSSGLDSSVIACLAAQVHTNLETFTSVYEQGYRSEFPDARKLAESVGLRANGITMEGKNVIEVLSRCLHHLESPHASPAILPYWNITGAARRKVTVFLEGQGADELLAGYLDRLLFAHFRDLIGRGRFGQIGQDVRSLYQTAKKEQSIGSSGGPKTYFANFMRGMMPWAQPLYQRWRGDGGLYIGPWNRQPIFPDFQQPHPDYDQVNRDLRRQMEQNLVNLLHYGDAISMAHALESRLPFLDVHLVEFMFSLPGSFKFRDGLGKKILRDAMRPDVPEEVLFRRFKMGFTSPIAQWLREHSEDVVHPILFSPECRDLGIFDRARLEKMVGEHVRGEANYASQIFRWISMVLWHRQFIKGSLPVAACG</sequence>
<keyword evidence="4 9" id="KW-0547">Nucleotide-binding</keyword>
<name>A0A8J7Q872_9BACT</name>
<evidence type="ECO:0000256" key="5">
    <source>
        <dbReference type="ARBA" id="ARBA00022840"/>
    </source>
</evidence>
<keyword evidence="5 9" id="KW-0067">ATP-binding</keyword>
<dbReference type="PIRSF" id="PIRSF001589">
    <property type="entry name" value="Asn_synthetase_glu-h"/>
    <property type="match status" value="1"/>
</dbReference>